<gene>
    <name evidence="2" type="ORF">BO80DRAFT_357678</name>
</gene>
<dbReference type="GeneID" id="37220717"/>
<feature type="compositionally biased region" description="Polar residues" evidence="1">
    <location>
        <begin position="157"/>
        <end position="176"/>
    </location>
</feature>
<proteinExistence type="predicted"/>
<feature type="region of interest" description="Disordered" evidence="1">
    <location>
        <begin position="135"/>
        <end position="222"/>
    </location>
</feature>
<dbReference type="AlphaFoldDB" id="A0A395GXZ5"/>
<name>A0A395GXZ5_9EURO</name>
<keyword evidence="3" id="KW-1185">Reference proteome</keyword>
<dbReference type="RefSeq" id="XP_025574540.1">
    <property type="nucleotide sequence ID" value="XM_025715852.1"/>
</dbReference>
<feature type="compositionally biased region" description="Polar residues" evidence="1">
    <location>
        <begin position="360"/>
        <end position="384"/>
    </location>
</feature>
<evidence type="ECO:0000313" key="2">
    <source>
        <dbReference type="EMBL" id="RAL00213.1"/>
    </source>
</evidence>
<evidence type="ECO:0000313" key="3">
    <source>
        <dbReference type="Proteomes" id="UP000249402"/>
    </source>
</evidence>
<reference evidence="2 3" key="1">
    <citation type="submission" date="2018-02" db="EMBL/GenBank/DDBJ databases">
        <title>The genomes of Aspergillus section Nigri reveals drivers in fungal speciation.</title>
        <authorList>
            <consortium name="DOE Joint Genome Institute"/>
            <person name="Vesth T.C."/>
            <person name="Nybo J."/>
            <person name="Theobald S."/>
            <person name="Brandl J."/>
            <person name="Frisvad J.C."/>
            <person name="Nielsen K.F."/>
            <person name="Lyhne E.K."/>
            <person name="Kogle M.E."/>
            <person name="Kuo A."/>
            <person name="Riley R."/>
            <person name="Clum A."/>
            <person name="Nolan M."/>
            <person name="Lipzen A."/>
            <person name="Salamov A."/>
            <person name="Henrissat B."/>
            <person name="Wiebenga A."/>
            <person name="De vries R.P."/>
            <person name="Grigoriev I.V."/>
            <person name="Mortensen U.H."/>
            <person name="Andersen M.R."/>
            <person name="Baker S.E."/>
        </authorList>
    </citation>
    <scope>NUCLEOTIDE SEQUENCE [LARGE SCALE GENOMIC DNA]</scope>
    <source>
        <strain evidence="2 3">CBS 121593</strain>
    </source>
</reference>
<accession>A0A395GXZ5</accession>
<organism evidence="2 3">
    <name type="scientific">Aspergillus ibericus CBS 121593</name>
    <dbReference type="NCBI Taxonomy" id="1448316"/>
    <lineage>
        <taxon>Eukaryota</taxon>
        <taxon>Fungi</taxon>
        <taxon>Dikarya</taxon>
        <taxon>Ascomycota</taxon>
        <taxon>Pezizomycotina</taxon>
        <taxon>Eurotiomycetes</taxon>
        <taxon>Eurotiomycetidae</taxon>
        <taxon>Eurotiales</taxon>
        <taxon>Aspergillaceae</taxon>
        <taxon>Aspergillus</taxon>
        <taxon>Aspergillus subgen. Circumdati</taxon>
    </lineage>
</organism>
<protein>
    <submittedName>
        <fullName evidence="2">Uncharacterized protein</fullName>
    </submittedName>
</protein>
<dbReference type="Proteomes" id="UP000249402">
    <property type="component" value="Unassembled WGS sequence"/>
</dbReference>
<feature type="region of interest" description="Disordered" evidence="1">
    <location>
        <begin position="357"/>
        <end position="397"/>
    </location>
</feature>
<feature type="compositionally biased region" description="Low complexity" evidence="1">
    <location>
        <begin position="195"/>
        <end position="204"/>
    </location>
</feature>
<dbReference type="VEuPathDB" id="FungiDB:BO80DRAFT_357678"/>
<sequence length="423" mass="46005">MELSTKRRTSFSFLFGSQKSTLVTQNQPTRYYDFVDTPEFYQPPSPLIERQQVPKELEAQIRNACTLLVCRVEQGVPSGGKKRARAVTTNTVMQESSMTAQVDSKYMLPKVGADVAALKDKFDSGVALTQQPSMQAMRTLHSQSKQQSKSDSLGSGRATSSHSAVTNATQSMSPPQSRRGMGHHIMSWGKRSRSRSCSQSRSQSTEAILDGFSEPVDEDSHPDILTEDNVEVFLDPDAAIMSSGVASFHSPQILTNSSPGLDTSGNSPSHCHSGVALETPTAIPSEYTDPMILDTLDAEFCKQQPGIIIDSSGLAHVLSAAEETQRAMHIQQAVRAKMKSGTITNVSTTALPACPDSVDETQNLRPGSNASRLKTSWSAMSKATSLKRKPRGDTSSEPTVFRKLVNFFSKRRPVNVVQPVGTY</sequence>
<dbReference type="STRING" id="1448316.A0A395GXZ5"/>
<dbReference type="EMBL" id="KZ824442">
    <property type="protein sequence ID" value="RAL00213.1"/>
    <property type="molecule type" value="Genomic_DNA"/>
</dbReference>
<evidence type="ECO:0000256" key="1">
    <source>
        <dbReference type="SAM" id="MobiDB-lite"/>
    </source>
</evidence>
<feature type="compositionally biased region" description="Low complexity" evidence="1">
    <location>
        <begin position="142"/>
        <end position="152"/>
    </location>
</feature>
<dbReference type="OrthoDB" id="4188313at2759"/>